<protein>
    <submittedName>
        <fullName evidence="1">Integrase catalytic domain-containing protein</fullName>
    </submittedName>
</protein>
<proteinExistence type="predicted"/>
<dbReference type="EMBL" id="BMAO01039255">
    <property type="protein sequence ID" value="GFR30162.1"/>
    <property type="molecule type" value="Genomic_DNA"/>
</dbReference>
<reference evidence="1" key="1">
    <citation type="submission" date="2020-07" db="EMBL/GenBank/DDBJ databases">
        <title>Multicomponent nature underlies the extraordinary mechanical properties of spider dragline silk.</title>
        <authorList>
            <person name="Kono N."/>
            <person name="Nakamura H."/>
            <person name="Mori M."/>
            <person name="Yoshida Y."/>
            <person name="Ohtoshi R."/>
            <person name="Malay A.D."/>
            <person name="Moran D.A.P."/>
            <person name="Tomita M."/>
            <person name="Numata K."/>
            <person name="Arakawa K."/>
        </authorList>
    </citation>
    <scope>NUCLEOTIDE SEQUENCE</scope>
</reference>
<gene>
    <name evidence="1" type="primary">X975_21762</name>
    <name evidence="1" type="ORF">TNCT_376421</name>
</gene>
<keyword evidence="2" id="KW-1185">Reference proteome</keyword>
<dbReference type="OrthoDB" id="10535452at2759"/>
<dbReference type="Proteomes" id="UP000887116">
    <property type="component" value="Unassembled WGS sequence"/>
</dbReference>
<organism evidence="1 2">
    <name type="scientific">Trichonephila clavata</name>
    <name type="common">Joro spider</name>
    <name type="synonym">Nephila clavata</name>
    <dbReference type="NCBI Taxonomy" id="2740835"/>
    <lineage>
        <taxon>Eukaryota</taxon>
        <taxon>Metazoa</taxon>
        <taxon>Ecdysozoa</taxon>
        <taxon>Arthropoda</taxon>
        <taxon>Chelicerata</taxon>
        <taxon>Arachnida</taxon>
        <taxon>Araneae</taxon>
        <taxon>Araneomorphae</taxon>
        <taxon>Entelegynae</taxon>
        <taxon>Araneoidea</taxon>
        <taxon>Nephilidae</taxon>
        <taxon>Trichonephila</taxon>
    </lineage>
</organism>
<evidence type="ECO:0000313" key="1">
    <source>
        <dbReference type="EMBL" id="GFR30162.1"/>
    </source>
</evidence>
<evidence type="ECO:0000313" key="2">
    <source>
        <dbReference type="Proteomes" id="UP000887116"/>
    </source>
</evidence>
<accession>A0A8X6M308</accession>
<feature type="non-terminal residue" evidence="1">
    <location>
        <position position="1"/>
    </location>
</feature>
<dbReference type="AlphaFoldDB" id="A0A8X6M308"/>
<sequence>YQSRTHTAITYDPEVHHVSVQISDDRLDNQVGCLWELDSIGIRATQIKSKPVQGKEILAEFSKTYQTEKNRRVMSLPWKPTASTLPTNMANQEKSSDTLQKRLTSNDVWKKIYEKGMLNYIEQEHIEVWQLETSNENKIYYLPHRAVKKAKLN</sequence>
<comment type="caution">
    <text evidence="1">The sequence shown here is derived from an EMBL/GenBank/DDBJ whole genome shotgun (WGS) entry which is preliminary data.</text>
</comment>
<name>A0A8X6M308_TRICU</name>